<evidence type="ECO:0000313" key="3">
    <source>
        <dbReference type="Proteomes" id="UP000050741"/>
    </source>
</evidence>
<keyword evidence="2" id="KW-0732">Signal</keyword>
<dbReference type="InterPro" id="IPR036770">
    <property type="entry name" value="Ankyrin_rpt-contain_sf"/>
</dbReference>
<dbReference type="Proteomes" id="UP000050741">
    <property type="component" value="Unassembled WGS sequence"/>
</dbReference>
<sequence length="93" mass="9905">MFSFFFSIFGVSTLWLATTGGHLDVCKLLVSSGADMQQEVKSGYSPWLVACCEGHADIVDFFVVNGAKIEQANGDGLTALIVAAHHGKIQGRS</sequence>
<feature type="repeat" description="ANK" evidence="1">
    <location>
        <begin position="42"/>
        <end position="74"/>
    </location>
</feature>
<feature type="chain" id="PRO_5008147485" evidence="2">
    <location>
        <begin position="21"/>
        <end position="93"/>
    </location>
</feature>
<protein>
    <submittedName>
        <fullName evidence="4">ANK_REP_REGION domain-containing protein</fullName>
    </submittedName>
</protein>
<dbReference type="PROSITE" id="PS50088">
    <property type="entry name" value="ANK_REPEAT"/>
    <property type="match status" value="2"/>
</dbReference>
<dbReference type="WBParaSite" id="GPLIN_001112200">
    <property type="protein sequence ID" value="GPLIN_001112200"/>
    <property type="gene ID" value="GPLIN_001112200"/>
</dbReference>
<reference evidence="3" key="1">
    <citation type="submission" date="2014-05" db="EMBL/GenBank/DDBJ databases">
        <title>The genome and life-stage specific transcriptomes of Globodera pallida elucidate key aspects of plant parasitism by a cyst nematode.</title>
        <authorList>
            <person name="Cotton J.A."/>
            <person name="Lilley C.J."/>
            <person name="Jones L.M."/>
            <person name="Kikuchi T."/>
            <person name="Reid A.J."/>
            <person name="Thorpe P."/>
            <person name="Tsai I.J."/>
            <person name="Beasley H."/>
            <person name="Blok V."/>
            <person name="Cock P.J.A."/>
            <person name="Van den Akker S.E."/>
            <person name="Holroyd N."/>
            <person name="Hunt M."/>
            <person name="Mantelin S."/>
            <person name="Naghra H."/>
            <person name="Pain A."/>
            <person name="Palomares-Rius J.E."/>
            <person name="Zarowiecki M."/>
            <person name="Berriman M."/>
            <person name="Jones J.T."/>
            <person name="Urwin P.E."/>
        </authorList>
    </citation>
    <scope>NUCLEOTIDE SEQUENCE [LARGE SCALE GENOMIC DNA]</scope>
    <source>
        <strain evidence="3">Lindley</strain>
    </source>
</reference>
<dbReference type="PANTHER" id="PTHR22677">
    <property type="entry name" value="ANKYRIN REPEAT DOMAIN-CONTAINING PROTEIN 60"/>
    <property type="match status" value="1"/>
</dbReference>
<dbReference type="Pfam" id="PF12796">
    <property type="entry name" value="Ank_2"/>
    <property type="match status" value="1"/>
</dbReference>
<dbReference type="Gene3D" id="1.25.40.20">
    <property type="entry name" value="Ankyrin repeat-containing domain"/>
    <property type="match status" value="1"/>
</dbReference>
<keyword evidence="3" id="KW-1185">Reference proteome</keyword>
<organism evidence="3 4">
    <name type="scientific">Globodera pallida</name>
    <name type="common">Potato cyst nematode worm</name>
    <name type="synonym">Heterodera pallida</name>
    <dbReference type="NCBI Taxonomy" id="36090"/>
    <lineage>
        <taxon>Eukaryota</taxon>
        <taxon>Metazoa</taxon>
        <taxon>Ecdysozoa</taxon>
        <taxon>Nematoda</taxon>
        <taxon>Chromadorea</taxon>
        <taxon>Rhabditida</taxon>
        <taxon>Tylenchina</taxon>
        <taxon>Tylenchomorpha</taxon>
        <taxon>Tylenchoidea</taxon>
        <taxon>Heteroderidae</taxon>
        <taxon>Heteroderinae</taxon>
        <taxon>Globodera</taxon>
    </lineage>
</organism>
<keyword evidence="1" id="KW-0040">ANK repeat</keyword>
<evidence type="ECO:0000256" key="1">
    <source>
        <dbReference type="PROSITE-ProRule" id="PRU00023"/>
    </source>
</evidence>
<dbReference type="PANTHER" id="PTHR22677:SF4">
    <property type="entry name" value="USHER SYNDROME TYPE-1G PROTEIN-LIKE PROTEIN"/>
    <property type="match status" value="1"/>
</dbReference>
<dbReference type="AlphaFoldDB" id="A0A183CE18"/>
<feature type="signal peptide" evidence="2">
    <location>
        <begin position="1"/>
        <end position="20"/>
    </location>
</feature>
<evidence type="ECO:0000313" key="4">
    <source>
        <dbReference type="WBParaSite" id="GPLIN_001112200"/>
    </source>
</evidence>
<dbReference type="SUPFAM" id="SSF48403">
    <property type="entry name" value="Ankyrin repeat"/>
    <property type="match status" value="1"/>
</dbReference>
<accession>A0A183CE18</accession>
<reference evidence="4" key="2">
    <citation type="submission" date="2016-06" db="UniProtKB">
        <authorList>
            <consortium name="WormBaseParasite"/>
        </authorList>
    </citation>
    <scope>IDENTIFICATION</scope>
</reference>
<proteinExistence type="predicted"/>
<evidence type="ECO:0000256" key="2">
    <source>
        <dbReference type="SAM" id="SignalP"/>
    </source>
</evidence>
<dbReference type="InterPro" id="IPR002110">
    <property type="entry name" value="Ankyrin_rpt"/>
</dbReference>
<dbReference type="PROSITE" id="PS50297">
    <property type="entry name" value="ANK_REP_REGION"/>
    <property type="match status" value="1"/>
</dbReference>
<feature type="repeat" description="ANK" evidence="1">
    <location>
        <begin position="9"/>
        <end position="41"/>
    </location>
</feature>
<name>A0A183CE18_GLOPA</name>
<dbReference type="SMART" id="SM00248">
    <property type="entry name" value="ANK"/>
    <property type="match status" value="2"/>
</dbReference>
<dbReference type="InterPro" id="IPR039323">
    <property type="entry name" value="ANKRD_45/46/60"/>
</dbReference>